<organism evidence="4 5">
    <name type="scientific">Clathrus columnatus</name>
    <dbReference type="NCBI Taxonomy" id="1419009"/>
    <lineage>
        <taxon>Eukaryota</taxon>
        <taxon>Fungi</taxon>
        <taxon>Dikarya</taxon>
        <taxon>Basidiomycota</taxon>
        <taxon>Agaricomycotina</taxon>
        <taxon>Agaricomycetes</taxon>
        <taxon>Phallomycetidae</taxon>
        <taxon>Phallales</taxon>
        <taxon>Clathraceae</taxon>
        <taxon>Clathrus</taxon>
    </lineage>
</organism>
<dbReference type="PROSITE" id="PS50404">
    <property type="entry name" value="GST_NTER"/>
    <property type="match status" value="1"/>
</dbReference>
<evidence type="ECO:0000313" key="4">
    <source>
        <dbReference type="EMBL" id="GJJ07954.1"/>
    </source>
</evidence>
<feature type="domain" description="GST C-terminal" evidence="3">
    <location>
        <begin position="95"/>
        <end position="211"/>
    </location>
</feature>
<dbReference type="SUPFAM" id="SSF52833">
    <property type="entry name" value="Thioredoxin-like"/>
    <property type="match status" value="1"/>
</dbReference>
<evidence type="ECO:0000259" key="2">
    <source>
        <dbReference type="PROSITE" id="PS50404"/>
    </source>
</evidence>
<comment type="similarity">
    <text evidence="1">Belongs to the GST superfamily.</text>
</comment>
<dbReference type="PANTHER" id="PTHR44051:SF14">
    <property type="entry name" value="GLUTATHIONE S-TRANSFERASE II"/>
    <property type="match status" value="1"/>
</dbReference>
<dbReference type="PANTHER" id="PTHR44051">
    <property type="entry name" value="GLUTATHIONE S-TRANSFERASE-RELATED"/>
    <property type="match status" value="1"/>
</dbReference>
<keyword evidence="5" id="KW-1185">Reference proteome</keyword>
<sequence>MSPQITLFHHGVAPNPPKVAILLEELGISYELIKKEFGDGENGVKAPDYLAINPNGRLPSIIDHTNNDKIIWESGAILIYLTERFDKSGKYGGENLDEKAVVWEWLMLQLSGLGPILGQVGYFKLQHPVKDLDPSVINRFKNETLRVFGVLEKRLENREWIALNRFTIAGFKLLHRADLTLDEFPRLKASFDRISQLPSVETAYKKLLQDA</sequence>
<dbReference type="InterPro" id="IPR036282">
    <property type="entry name" value="Glutathione-S-Trfase_C_sf"/>
</dbReference>
<dbReference type="PROSITE" id="PS50405">
    <property type="entry name" value="GST_CTER"/>
    <property type="match status" value="1"/>
</dbReference>
<dbReference type="InterPro" id="IPR004045">
    <property type="entry name" value="Glutathione_S-Trfase_N"/>
</dbReference>
<evidence type="ECO:0008006" key="6">
    <source>
        <dbReference type="Google" id="ProtNLM"/>
    </source>
</evidence>
<dbReference type="SUPFAM" id="SSF47616">
    <property type="entry name" value="GST C-terminal domain-like"/>
    <property type="match status" value="1"/>
</dbReference>
<dbReference type="Proteomes" id="UP001050691">
    <property type="component" value="Unassembled WGS sequence"/>
</dbReference>
<dbReference type="InterPro" id="IPR036249">
    <property type="entry name" value="Thioredoxin-like_sf"/>
</dbReference>
<protein>
    <recommendedName>
        <fullName evidence="6">Glutathione S-transferase</fullName>
    </recommendedName>
</protein>
<dbReference type="EMBL" id="BPWL01000002">
    <property type="protein sequence ID" value="GJJ07954.1"/>
    <property type="molecule type" value="Genomic_DNA"/>
</dbReference>
<evidence type="ECO:0000256" key="1">
    <source>
        <dbReference type="ARBA" id="ARBA00007409"/>
    </source>
</evidence>
<dbReference type="SFLD" id="SFLDG00358">
    <property type="entry name" value="Main_(cytGST)"/>
    <property type="match status" value="1"/>
</dbReference>
<accession>A0AAV5A3X0</accession>
<evidence type="ECO:0000313" key="5">
    <source>
        <dbReference type="Proteomes" id="UP001050691"/>
    </source>
</evidence>
<dbReference type="AlphaFoldDB" id="A0AAV5A3X0"/>
<gene>
    <name evidence="4" type="ORF">Clacol_002161</name>
</gene>
<reference evidence="4" key="1">
    <citation type="submission" date="2021-10" db="EMBL/GenBank/DDBJ databases">
        <title>De novo Genome Assembly of Clathrus columnatus (Basidiomycota, Fungi) Using Illumina and Nanopore Sequence Data.</title>
        <authorList>
            <person name="Ogiso-Tanaka E."/>
            <person name="Itagaki H."/>
            <person name="Hosoya T."/>
            <person name="Hosaka K."/>
        </authorList>
    </citation>
    <scope>NUCLEOTIDE SEQUENCE</scope>
    <source>
        <strain evidence="4">MO-923</strain>
    </source>
</reference>
<feature type="domain" description="GST N-terminal" evidence="2">
    <location>
        <begin position="3"/>
        <end position="89"/>
    </location>
</feature>
<dbReference type="SFLD" id="SFLDS00019">
    <property type="entry name" value="Glutathione_Transferase_(cytos"/>
    <property type="match status" value="1"/>
</dbReference>
<comment type="caution">
    <text evidence="4">The sequence shown here is derived from an EMBL/GenBank/DDBJ whole genome shotgun (WGS) entry which is preliminary data.</text>
</comment>
<dbReference type="Gene3D" id="1.20.1050.130">
    <property type="match status" value="1"/>
</dbReference>
<name>A0AAV5A3X0_9AGAM</name>
<evidence type="ECO:0000259" key="3">
    <source>
        <dbReference type="PROSITE" id="PS50405"/>
    </source>
</evidence>
<dbReference type="CDD" id="cd03048">
    <property type="entry name" value="GST_N_Ure2p_like"/>
    <property type="match status" value="1"/>
</dbReference>
<dbReference type="InterPro" id="IPR010987">
    <property type="entry name" value="Glutathione-S-Trfase_C-like"/>
</dbReference>
<dbReference type="Pfam" id="PF02798">
    <property type="entry name" value="GST_N"/>
    <property type="match status" value="1"/>
</dbReference>
<proteinExistence type="inferred from homology"/>
<dbReference type="InterPro" id="IPR040079">
    <property type="entry name" value="Glutathione_S-Trfase"/>
</dbReference>